<gene>
    <name evidence="9" type="ORF">SAMN05444583_10158</name>
</gene>
<reference evidence="10" key="1">
    <citation type="submission" date="2016-10" db="EMBL/GenBank/DDBJ databases">
        <authorList>
            <person name="Varghese N."/>
            <person name="Submissions S."/>
        </authorList>
    </citation>
    <scope>NUCLEOTIDE SEQUENCE [LARGE SCALE GENOMIC DNA]</scope>
    <source>
        <strain evidence="10">DSM 44675</strain>
    </source>
</reference>
<dbReference type="GO" id="GO:0061599">
    <property type="term" value="F:molybdopterin molybdotransferase activity"/>
    <property type="evidence" value="ECO:0007669"/>
    <property type="project" value="UniProtKB-UniRule"/>
</dbReference>
<comment type="similarity">
    <text evidence="3 7">Belongs to the MoeA family.</text>
</comment>
<dbReference type="Gene3D" id="2.40.340.10">
    <property type="entry name" value="MoeA, C-terminal, domain IV"/>
    <property type="match status" value="1"/>
</dbReference>
<dbReference type="InterPro" id="IPR036425">
    <property type="entry name" value="MoaB/Mog-like_dom_sf"/>
</dbReference>
<dbReference type="NCBIfam" id="NF045515">
    <property type="entry name" value="Glp_gephyrin"/>
    <property type="match status" value="1"/>
</dbReference>
<keyword evidence="4 7" id="KW-0500">Molybdenum</keyword>
<dbReference type="GO" id="GO:0046872">
    <property type="term" value="F:metal ion binding"/>
    <property type="evidence" value="ECO:0007669"/>
    <property type="project" value="UniProtKB-UniRule"/>
</dbReference>
<evidence type="ECO:0000313" key="10">
    <source>
        <dbReference type="Proteomes" id="UP000198677"/>
    </source>
</evidence>
<evidence type="ECO:0000256" key="6">
    <source>
        <dbReference type="ARBA" id="ARBA00047317"/>
    </source>
</evidence>
<keyword evidence="7" id="KW-0479">Metal-binding</keyword>
<dbReference type="Gene3D" id="3.90.105.10">
    <property type="entry name" value="Molybdopterin biosynthesis moea protein, domain 2"/>
    <property type="match status" value="1"/>
</dbReference>
<dbReference type="InterPro" id="IPR005111">
    <property type="entry name" value="MoeA_C_domain_IV"/>
</dbReference>
<proteinExistence type="inferred from homology"/>
<organism evidence="9 10">
    <name type="scientific">Rhodococcus maanshanensis</name>
    <dbReference type="NCBI Taxonomy" id="183556"/>
    <lineage>
        <taxon>Bacteria</taxon>
        <taxon>Bacillati</taxon>
        <taxon>Actinomycetota</taxon>
        <taxon>Actinomycetes</taxon>
        <taxon>Mycobacteriales</taxon>
        <taxon>Nocardiaceae</taxon>
        <taxon>Rhodococcus</taxon>
    </lineage>
</organism>
<dbReference type="InterPro" id="IPR036688">
    <property type="entry name" value="MoeA_C_domain_IV_sf"/>
</dbReference>
<evidence type="ECO:0000256" key="7">
    <source>
        <dbReference type="RuleBase" id="RU365090"/>
    </source>
</evidence>
<keyword evidence="10" id="KW-1185">Reference proteome</keyword>
<dbReference type="EMBL" id="FOAW01000001">
    <property type="protein sequence ID" value="SEK20934.1"/>
    <property type="molecule type" value="Genomic_DNA"/>
</dbReference>
<evidence type="ECO:0000313" key="9">
    <source>
        <dbReference type="EMBL" id="SEK20934.1"/>
    </source>
</evidence>
<dbReference type="PANTHER" id="PTHR10192:SF5">
    <property type="entry name" value="GEPHYRIN"/>
    <property type="match status" value="1"/>
</dbReference>
<accession>A0A1H7F529</accession>
<evidence type="ECO:0000256" key="1">
    <source>
        <dbReference type="ARBA" id="ARBA00002901"/>
    </source>
</evidence>
<comment type="pathway">
    <text evidence="2 7">Cofactor biosynthesis; molybdopterin biosynthesis.</text>
</comment>
<dbReference type="PANTHER" id="PTHR10192">
    <property type="entry name" value="MOLYBDOPTERIN BIOSYNTHESIS PROTEIN"/>
    <property type="match status" value="1"/>
</dbReference>
<comment type="function">
    <text evidence="1 7">Catalyzes the insertion of molybdate into adenylated molybdopterin with the concomitant release of AMP.</text>
</comment>
<dbReference type="CDD" id="cd00887">
    <property type="entry name" value="MoeA"/>
    <property type="match status" value="1"/>
</dbReference>
<name>A0A1H7F529_9NOCA</name>
<keyword evidence="7 9" id="KW-0808">Transferase</keyword>
<evidence type="ECO:0000256" key="4">
    <source>
        <dbReference type="ARBA" id="ARBA00022505"/>
    </source>
</evidence>
<dbReference type="AlphaFoldDB" id="A0A1H7F529"/>
<dbReference type="UniPathway" id="UPA00344"/>
<protein>
    <recommendedName>
        <fullName evidence="7">Molybdopterin molybdenumtransferase</fullName>
        <ecNumber evidence="7">2.10.1.1</ecNumber>
    </recommendedName>
</protein>
<dbReference type="GO" id="GO:0005829">
    <property type="term" value="C:cytosol"/>
    <property type="evidence" value="ECO:0007669"/>
    <property type="project" value="TreeGrafter"/>
</dbReference>
<dbReference type="SUPFAM" id="SSF63882">
    <property type="entry name" value="MoeA N-terminal region -like"/>
    <property type="match status" value="1"/>
</dbReference>
<feature type="domain" description="MoaB/Mog" evidence="8">
    <location>
        <begin position="180"/>
        <end position="316"/>
    </location>
</feature>
<comment type="cofactor">
    <cofactor evidence="7">
        <name>Mg(2+)</name>
        <dbReference type="ChEBI" id="CHEBI:18420"/>
    </cofactor>
</comment>
<dbReference type="OrthoDB" id="9804758at2"/>
<dbReference type="InterPro" id="IPR001453">
    <property type="entry name" value="MoaB/Mog_dom"/>
</dbReference>
<dbReference type="SUPFAM" id="SSF63867">
    <property type="entry name" value="MoeA C-terminal domain-like"/>
    <property type="match status" value="1"/>
</dbReference>
<dbReference type="Pfam" id="PF00994">
    <property type="entry name" value="MoCF_biosynth"/>
    <property type="match status" value="1"/>
</dbReference>
<sequence length="394" mass="40783">MTSRSVEEHSAEVQRLLAPLLAPTVEDVAVTEALGRVLGADVRSPLDLPLFRNSQMDGFAVAASSLAAVPVTLPVTGTIAAGPAEPAPLAPGSAVRIMTGAVIPAGADAIVPVEDTDATEDSVTIRVPRRAGEYVREAGTDVRTGDLLLAAGTALGARHLSLFAAVGLATVPVLRRPRAAVIATGAELVRAGEPLRPGQIYESNSVALAASLTANGADVVFVDRSDDDLAVFGEILRRATASADLVITSGGVSMGDFEVVREVLTPLGGWFGHTTMQPGGPQGLAEIDGVPVLNFPGNPVSTMVSFEVFVRPLLRRSAGLPAVPREDLVLAEPITSIPGRRQFLRGRRVDGGVALESGPGSHLVGALARADVLIDIPENVTTMKAGDNVRVWPL</sequence>
<dbReference type="Pfam" id="PF03453">
    <property type="entry name" value="MoeA_N"/>
    <property type="match status" value="1"/>
</dbReference>
<dbReference type="EC" id="2.10.1.1" evidence="7"/>
<dbReference type="RefSeq" id="WP_072750238.1">
    <property type="nucleotide sequence ID" value="NZ_FOAW01000001.1"/>
</dbReference>
<keyword evidence="7" id="KW-0460">Magnesium</keyword>
<dbReference type="Gene3D" id="2.170.190.11">
    <property type="entry name" value="Molybdopterin biosynthesis moea protein, domain 3"/>
    <property type="match status" value="1"/>
</dbReference>
<dbReference type="InterPro" id="IPR038987">
    <property type="entry name" value="MoeA-like"/>
</dbReference>
<dbReference type="InterPro" id="IPR005110">
    <property type="entry name" value="MoeA_linker/N"/>
</dbReference>
<evidence type="ECO:0000256" key="3">
    <source>
        <dbReference type="ARBA" id="ARBA00010763"/>
    </source>
</evidence>
<dbReference type="SMART" id="SM00852">
    <property type="entry name" value="MoCF_biosynth"/>
    <property type="match status" value="1"/>
</dbReference>
<evidence type="ECO:0000259" key="8">
    <source>
        <dbReference type="SMART" id="SM00852"/>
    </source>
</evidence>
<dbReference type="NCBIfam" id="TIGR00177">
    <property type="entry name" value="molyb_syn"/>
    <property type="match status" value="1"/>
</dbReference>
<dbReference type="GO" id="GO:0006777">
    <property type="term" value="P:Mo-molybdopterin cofactor biosynthetic process"/>
    <property type="evidence" value="ECO:0007669"/>
    <property type="project" value="UniProtKB-UniRule"/>
</dbReference>
<dbReference type="Gene3D" id="3.40.980.10">
    <property type="entry name" value="MoaB/Mog-like domain"/>
    <property type="match status" value="1"/>
</dbReference>
<dbReference type="Proteomes" id="UP000198677">
    <property type="component" value="Unassembled WGS sequence"/>
</dbReference>
<dbReference type="Pfam" id="PF03454">
    <property type="entry name" value="MoeA_C"/>
    <property type="match status" value="1"/>
</dbReference>
<dbReference type="SUPFAM" id="SSF53218">
    <property type="entry name" value="Molybdenum cofactor biosynthesis proteins"/>
    <property type="match status" value="1"/>
</dbReference>
<keyword evidence="5 7" id="KW-0501">Molybdenum cofactor biosynthesis</keyword>
<evidence type="ECO:0000256" key="2">
    <source>
        <dbReference type="ARBA" id="ARBA00005046"/>
    </source>
</evidence>
<dbReference type="InterPro" id="IPR036135">
    <property type="entry name" value="MoeA_linker/N_sf"/>
</dbReference>
<evidence type="ECO:0000256" key="5">
    <source>
        <dbReference type="ARBA" id="ARBA00023150"/>
    </source>
</evidence>
<comment type="catalytic activity">
    <reaction evidence="6">
        <text>adenylyl-molybdopterin + molybdate = Mo-molybdopterin + AMP + H(+)</text>
        <dbReference type="Rhea" id="RHEA:35047"/>
        <dbReference type="ChEBI" id="CHEBI:15378"/>
        <dbReference type="ChEBI" id="CHEBI:36264"/>
        <dbReference type="ChEBI" id="CHEBI:62727"/>
        <dbReference type="ChEBI" id="CHEBI:71302"/>
        <dbReference type="ChEBI" id="CHEBI:456215"/>
        <dbReference type="EC" id="2.10.1.1"/>
    </reaction>
</comment>